<dbReference type="AlphaFoldDB" id="A0A2T7PRP4"/>
<gene>
    <name evidence="2" type="ORF">C0Q70_03055</name>
</gene>
<evidence type="ECO:0000313" key="2">
    <source>
        <dbReference type="EMBL" id="PVD36085.1"/>
    </source>
</evidence>
<dbReference type="EMBL" id="PZQS01000002">
    <property type="protein sequence ID" value="PVD36085.1"/>
    <property type="molecule type" value="Genomic_DNA"/>
</dbReference>
<feature type="region of interest" description="Disordered" evidence="1">
    <location>
        <begin position="85"/>
        <end position="104"/>
    </location>
</feature>
<comment type="caution">
    <text evidence="2">The sequence shown here is derived from an EMBL/GenBank/DDBJ whole genome shotgun (WGS) entry which is preliminary data.</text>
</comment>
<evidence type="ECO:0000313" key="3">
    <source>
        <dbReference type="Proteomes" id="UP000245119"/>
    </source>
</evidence>
<organism evidence="2 3">
    <name type="scientific">Pomacea canaliculata</name>
    <name type="common">Golden apple snail</name>
    <dbReference type="NCBI Taxonomy" id="400727"/>
    <lineage>
        <taxon>Eukaryota</taxon>
        <taxon>Metazoa</taxon>
        <taxon>Spiralia</taxon>
        <taxon>Lophotrochozoa</taxon>
        <taxon>Mollusca</taxon>
        <taxon>Gastropoda</taxon>
        <taxon>Caenogastropoda</taxon>
        <taxon>Architaenioglossa</taxon>
        <taxon>Ampullarioidea</taxon>
        <taxon>Ampullariidae</taxon>
        <taxon>Pomacea</taxon>
    </lineage>
</organism>
<proteinExistence type="predicted"/>
<evidence type="ECO:0000256" key="1">
    <source>
        <dbReference type="SAM" id="MobiDB-lite"/>
    </source>
</evidence>
<dbReference type="Proteomes" id="UP000245119">
    <property type="component" value="Linkage Group LG2"/>
</dbReference>
<protein>
    <submittedName>
        <fullName evidence="2">Uncharacterized protein</fullName>
    </submittedName>
</protein>
<name>A0A2T7PRP4_POMCA</name>
<keyword evidence="3" id="KW-1185">Reference proteome</keyword>
<reference evidence="2 3" key="1">
    <citation type="submission" date="2018-04" db="EMBL/GenBank/DDBJ databases">
        <title>The genome of golden apple snail Pomacea canaliculata provides insight into stress tolerance and invasive adaptation.</title>
        <authorList>
            <person name="Liu C."/>
            <person name="Liu B."/>
            <person name="Ren Y."/>
            <person name="Zhang Y."/>
            <person name="Wang H."/>
            <person name="Li S."/>
            <person name="Jiang F."/>
            <person name="Yin L."/>
            <person name="Zhang G."/>
            <person name="Qian W."/>
            <person name="Fan W."/>
        </authorList>
    </citation>
    <scope>NUCLEOTIDE SEQUENCE [LARGE SCALE GENOMIC DNA]</scope>
    <source>
        <strain evidence="2">SZHN2017</strain>
        <tissue evidence="2">Muscle</tissue>
    </source>
</reference>
<accession>A0A2T7PRP4</accession>
<sequence length="104" mass="12026">MRIAVLQRTRLTWEDIYCSFRPQGVCVHERCDRKTCSSVFKTNIKNYLTNHWIPSLSSIKLFFAADEKTRSRAYRCSLAHALLDTSGSRCAQTQQSAQSRSVRH</sequence>